<keyword evidence="2" id="KW-0378">Hydrolase</keyword>
<dbReference type="GO" id="GO:0005829">
    <property type="term" value="C:cytosol"/>
    <property type="evidence" value="ECO:0007669"/>
    <property type="project" value="TreeGrafter"/>
</dbReference>
<dbReference type="PANTHER" id="PTHR47959">
    <property type="entry name" value="ATP-DEPENDENT RNA HELICASE RHLE-RELATED"/>
    <property type="match status" value="1"/>
</dbReference>
<dbReference type="InterPro" id="IPR006474">
    <property type="entry name" value="Helicase_Cas3_CRISPR-ass_core"/>
</dbReference>
<protein>
    <submittedName>
        <fullName evidence="9">CRISPR-associated helicase Cas3</fullName>
    </submittedName>
</protein>
<dbReference type="GO" id="GO:0016787">
    <property type="term" value="F:hydrolase activity"/>
    <property type="evidence" value="ECO:0007669"/>
    <property type="project" value="UniProtKB-KW"/>
</dbReference>
<evidence type="ECO:0000256" key="2">
    <source>
        <dbReference type="ARBA" id="ARBA00022801"/>
    </source>
</evidence>
<proteinExistence type="inferred from homology"/>
<comment type="similarity">
    <text evidence="6">Belongs to the DEAD box helicase family.</text>
</comment>
<dbReference type="AlphaFoldDB" id="A0A7V0Z5P6"/>
<feature type="domain" description="Helicase ATP-binding" evidence="7">
    <location>
        <begin position="128"/>
        <end position="323"/>
    </location>
</feature>
<evidence type="ECO:0000256" key="6">
    <source>
        <dbReference type="ARBA" id="ARBA00038437"/>
    </source>
</evidence>
<dbReference type="Gene3D" id="3.40.50.300">
    <property type="entry name" value="P-loop containing nucleotide triphosphate hydrolases"/>
    <property type="match status" value="2"/>
</dbReference>
<accession>A0A7V0Z5P6</accession>
<dbReference type="PANTHER" id="PTHR47959:SF16">
    <property type="entry name" value="CRISPR-ASSOCIATED NUCLEASE_HELICASE CAS3-RELATED"/>
    <property type="match status" value="1"/>
</dbReference>
<evidence type="ECO:0000256" key="5">
    <source>
        <dbReference type="ARBA" id="ARBA00023118"/>
    </source>
</evidence>
<dbReference type="InterPro" id="IPR054712">
    <property type="entry name" value="Cas3-like_dom"/>
</dbReference>
<dbReference type="InterPro" id="IPR050079">
    <property type="entry name" value="DEAD_box_RNA_helicase"/>
</dbReference>
<dbReference type="SMART" id="SM00487">
    <property type="entry name" value="DEXDc"/>
    <property type="match status" value="1"/>
</dbReference>
<dbReference type="PROSITE" id="PS51192">
    <property type="entry name" value="HELICASE_ATP_BIND_1"/>
    <property type="match status" value="1"/>
</dbReference>
<dbReference type="GO" id="GO:0005524">
    <property type="term" value="F:ATP binding"/>
    <property type="evidence" value="ECO:0007669"/>
    <property type="project" value="UniProtKB-KW"/>
</dbReference>
<reference evidence="9" key="1">
    <citation type="journal article" date="2020" name="mSystems">
        <title>Genome- and Community-Level Interaction Insights into Carbon Utilization and Element Cycling Functions of Hydrothermarchaeota in Hydrothermal Sediment.</title>
        <authorList>
            <person name="Zhou Z."/>
            <person name="Liu Y."/>
            <person name="Xu W."/>
            <person name="Pan J."/>
            <person name="Luo Z.H."/>
            <person name="Li M."/>
        </authorList>
    </citation>
    <scope>NUCLEOTIDE SEQUENCE [LARGE SCALE GENOMIC DNA]</scope>
    <source>
        <strain evidence="9">SpSt-258</strain>
    </source>
</reference>
<dbReference type="NCBIfam" id="TIGR01587">
    <property type="entry name" value="cas3_core"/>
    <property type="match status" value="1"/>
</dbReference>
<dbReference type="InterPro" id="IPR027417">
    <property type="entry name" value="P-loop_NTPase"/>
</dbReference>
<keyword evidence="1" id="KW-0547">Nucleotide-binding</keyword>
<feature type="domain" description="Helicase C-terminal" evidence="8">
    <location>
        <begin position="345"/>
        <end position="541"/>
    </location>
</feature>
<dbReference type="GO" id="GO:0051607">
    <property type="term" value="P:defense response to virus"/>
    <property type="evidence" value="ECO:0007669"/>
    <property type="project" value="UniProtKB-KW"/>
</dbReference>
<sequence>MVITGKKLVEVLKEHFRDFRMDGEKAENLISFDEYLAHHIKEGGDLIRAGIIPPYTLYFLPEKLKIEAKSKIDLNLWVFLSGFLMRVDHFASFCEEENKSFLIEIEIFKTNLAEELNKKFKENFWQKEFMDLKNENIILIAPTGLGKTEFAFLWAEGEKFFYTLPLRVATNQMFERACSYFNEKIAPGDDFFINRNVGLLHSDADLYIFDKWENARSTDKEGEIPKIVNLARHFSLPVNISTGDLLFPSALKYPVYERIYATLGYSKLIIDEVQAYDPRACAIVVKMIEDIVSLGGKFLLMTATLPEFVREELKAIKFQEINLYEKVKDITRHKVELREKDIENDIEEVINKANEGKRVLVVLNTVEKAEEVYKAINKKIKEKGFDELSLELLHSRFTLNERKEKERELEGKFKNPKPSDENSPKILVATQVVEASLDIDADYLFTEIAPIDSLIQRMGRIMRRIDLMSGKIKGKDEKFKWDNFYKKNESNIIIYFYHKENSKEFLESGKEKVDDSKKQKEFEKEYNKELDKILENVKNNESIIIELKESEKNSMLKKFMTL</sequence>
<comment type="caution">
    <text evidence="9">The sequence shown here is derived from an EMBL/GenBank/DDBJ whole genome shotgun (WGS) entry which is preliminary data.</text>
</comment>
<organism evidence="9">
    <name type="scientific">candidate division WOR-3 bacterium</name>
    <dbReference type="NCBI Taxonomy" id="2052148"/>
    <lineage>
        <taxon>Bacteria</taxon>
        <taxon>Bacteria division WOR-3</taxon>
    </lineage>
</organism>
<evidence type="ECO:0000256" key="1">
    <source>
        <dbReference type="ARBA" id="ARBA00022741"/>
    </source>
</evidence>
<dbReference type="EMBL" id="DSKY01000014">
    <property type="protein sequence ID" value="HDY59014.1"/>
    <property type="molecule type" value="Genomic_DNA"/>
</dbReference>
<evidence type="ECO:0000259" key="7">
    <source>
        <dbReference type="PROSITE" id="PS51192"/>
    </source>
</evidence>
<dbReference type="PROSITE" id="PS51194">
    <property type="entry name" value="HELICASE_CTER"/>
    <property type="match status" value="1"/>
</dbReference>
<dbReference type="SMART" id="SM00490">
    <property type="entry name" value="HELICc"/>
    <property type="match status" value="1"/>
</dbReference>
<dbReference type="Pfam" id="PF22590">
    <property type="entry name" value="Cas3-like_C_2"/>
    <property type="match status" value="1"/>
</dbReference>
<keyword evidence="3" id="KW-0347">Helicase</keyword>
<evidence type="ECO:0000259" key="8">
    <source>
        <dbReference type="PROSITE" id="PS51194"/>
    </source>
</evidence>
<keyword evidence="5" id="KW-0051">Antiviral defense</keyword>
<dbReference type="InterPro" id="IPR001650">
    <property type="entry name" value="Helicase_C-like"/>
</dbReference>
<dbReference type="InterPro" id="IPR014001">
    <property type="entry name" value="Helicase_ATP-bd"/>
</dbReference>
<evidence type="ECO:0000313" key="9">
    <source>
        <dbReference type="EMBL" id="HDY59014.1"/>
    </source>
</evidence>
<name>A0A7V0Z5P6_UNCW3</name>
<gene>
    <name evidence="9" type="primary">cas3</name>
    <name evidence="9" type="ORF">ENP86_05635</name>
</gene>
<keyword evidence="4" id="KW-0067">ATP-binding</keyword>
<dbReference type="GO" id="GO:0003724">
    <property type="term" value="F:RNA helicase activity"/>
    <property type="evidence" value="ECO:0007669"/>
    <property type="project" value="TreeGrafter"/>
</dbReference>
<evidence type="ECO:0000256" key="4">
    <source>
        <dbReference type="ARBA" id="ARBA00022840"/>
    </source>
</evidence>
<dbReference type="SUPFAM" id="SSF52540">
    <property type="entry name" value="P-loop containing nucleoside triphosphate hydrolases"/>
    <property type="match status" value="1"/>
</dbReference>
<evidence type="ECO:0000256" key="3">
    <source>
        <dbReference type="ARBA" id="ARBA00022806"/>
    </source>
</evidence>